<gene>
    <name evidence="1" type="ORF">MTR67_030981</name>
</gene>
<protein>
    <submittedName>
        <fullName evidence="1">Uncharacterized protein</fullName>
    </submittedName>
</protein>
<evidence type="ECO:0000313" key="2">
    <source>
        <dbReference type="Proteomes" id="UP001234989"/>
    </source>
</evidence>
<accession>A0AAF0U1M2</accession>
<evidence type="ECO:0000313" key="1">
    <source>
        <dbReference type="EMBL" id="WMV37596.1"/>
    </source>
</evidence>
<dbReference type="AlphaFoldDB" id="A0AAF0U1M2"/>
<dbReference type="Proteomes" id="UP001234989">
    <property type="component" value="Chromosome 7"/>
</dbReference>
<name>A0AAF0U1M2_SOLVR</name>
<dbReference type="EMBL" id="CP133618">
    <property type="protein sequence ID" value="WMV37596.1"/>
    <property type="molecule type" value="Genomic_DNA"/>
</dbReference>
<keyword evidence="2" id="KW-1185">Reference proteome</keyword>
<proteinExistence type="predicted"/>
<reference evidence="1" key="1">
    <citation type="submission" date="2023-08" db="EMBL/GenBank/DDBJ databases">
        <title>A de novo genome assembly of Solanum verrucosum Schlechtendal, a Mexican diploid species geographically isolated from the other diploid A-genome species in potato relatives.</title>
        <authorList>
            <person name="Hosaka K."/>
        </authorList>
    </citation>
    <scope>NUCLEOTIDE SEQUENCE</scope>
    <source>
        <tissue evidence="1">Young leaves</tissue>
    </source>
</reference>
<sequence>MGSVEPMEEEIKELAKDVYRLARLEVNEKQGSDPILLQLKGVVHQQRVDVLSRGEDGVLHYQGRLCVSKVGE</sequence>
<organism evidence="1 2">
    <name type="scientific">Solanum verrucosum</name>
    <dbReference type="NCBI Taxonomy" id="315347"/>
    <lineage>
        <taxon>Eukaryota</taxon>
        <taxon>Viridiplantae</taxon>
        <taxon>Streptophyta</taxon>
        <taxon>Embryophyta</taxon>
        <taxon>Tracheophyta</taxon>
        <taxon>Spermatophyta</taxon>
        <taxon>Magnoliopsida</taxon>
        <taxon>eudicotyledons</taxon>
        <taxon>Gunneridae</taxon>
        <taxon>Pentapetalae</taxon>
        <taxon>asterids</taxon>
        <taxon>lamiids</taxon>
        <taxon>Solanales</taxon>
        <taxon>Solanaceae</taxon>
        <taxon>Solanoideae</taxon>
        <taxon>Solaneae</taxon>
        <taxon>Solanum</taxon>
    </lineage>
</organism>